<evidence type="ECO:0000313" key="1">
    <source>
        <dbReference type="EMBL" id="KIK92609.1"/>
    </source>
</evidence>
<reference evidence="2" key="2">
    <citation type="submission" date="2015-01" db="EMBL/GenBank/DDBJ databases">
        <title>Evolutionary Origins and Diversification of the Mycorrhizal Mutualists.</title>
        <authorList>
            <consortium name="DOE Joint Genome Institute"/>
            <consortium name="Mycorrhizal Genomics Consortium"/>
            <person name="Kohler A."/>
            <person name="Kuo A."/>
            <person name="Nagy L.G."/>
            <person name="Floudas D."/>
            <person name="Copeland A."/>
            <person name="Barry K.W."/>
            <person name="Cichocki N."/>
            <person name="Veneault-Fourrey C."/>
            <person name="LaButti K."/>
            <person name="Lindquist E.A."/>
            <person name="Lipzen A."/>
            <person name="Lundell T."/>
            <person name="Morin E."/>
            <person name="Murat C."/>
            <person name="Riley R."/>
            <person name="Ohm R."/>
            <person name="Sun H."/>
            <person name="Tunlid A."/>
            <person name="Henrissat B."/>
            <person name="Grigoriev I.V."/>
            <person name="Hibbett D.S."/>
            <person name="Martin F."/>
        </authorList>
    </citation>
    <scope>NUCLEOTIDE SEQUENCE [LARGE SCALE GENOMIC DNA]</scope>
    <source>
        <strain evidence="2">Ve08.2h10</strain>
    </source>
</reference>
<evidence type="ECO:0000313" key="2">
    <source>
        <dbReference type="Proteomes" id="UP000054538"/>
    </source>
</evidence>
<gene>
    <name evidence="1" type="ORF">PAXRUDRAFT_563200</name>
</gene>
<keyword evidence="2" id="KW-1185">Reference proteome</keyword>
<protein>
    <submittedName>
        <fullName evidence="1">Uncharacterized protein</fullName>
    </submittedName>
</protein>
<organism evidence="1 2">
    <name type="scientific">Paxillus rubicundulus Ve08.2h10</name>
    <dbReference type="NCBI Taxonomy" id="930991"/>
    <lineage>
        <taxon>Eukaryota</taxon>
        <taxon>Fungi</taxon>
        <taxon>Dikarya</taxon>
        <taxon>Basidiomycota</taxon>
        <taxon>Agaricomycotina</taxon>
        <taxon>Agaricomycetes</taxon>
        <taxon>Agaricomycetidae</taxon>
        <taxon>Boletales</taxon>
        <taxon>Paxilineae</taxon>
        <taxon>Paxillaceae</taxon>
        <taxon>Paxillus</taxon>
    </lineage>
</organism>
<dbReference type="Proteomes" id="UP000054538">
    <property type="component" value="Unassembled WGS sequence"/>
</dbReference>
<dbReference type="EMBL" id="KN825261">
    <property type="protein sequence ID" value="KIK92609.1"/>
    <property type="molecule type" value="Genomic_DNA"/>
</dbReference>
<proteinExistence type="predicted"/>
<dbReference type="HOGENOM" id="CLU_2705582_0_0_1"/>
<accession>A0A0D0DZL3</accession>
<reference evidence="1 2" key="1">
    <citation type="submission" date="2014-04" db="EMBL/GenBank/DDBJ databases">
        <authorList>
            <consortium name="DOE Joint Genome Institute"/>
            <person name="Kuo A."/>
            <person name="Kohler A."/>
            <person name="Jargeat P."/>
            <person name="Nagy L.G."/>
            <person name="Floudas D."/>
            <person name="Copeland A."/>
            <person name="Barry K.W."/>
            <person name="Cichocki N."/>
            <person name="Veneault-Fourrey C."/>
            <person name="LaButti K."/>
            <person name="Lindquist E.A."/>
            <person name="Lipzen A."/>
            <person name="Lundell T."/>
            <person name="Morin E."/>
            <person name="Murat C."/>
            <person name="Sun H."/>
            <person name="Tunlid A."/>
            <person name="Henrissat B."/>
            <person name="Grigoriev I.V."/>
            <person name="Hibbett D.S."/>
            <person name="Martin F."/>
            <person name="Nordberg H.P."/>
            <person name="Cantor M.N."/>
            <person name="Hua S.X."/>
        </authorList>
    </citation>
    <scope>NUCLEOTIDE SEQUENCE [LARGE SCALE GENOMIC DNA]</scope>
    <source>
        <strain evidence="1 2">Ve08.2h10</strain>
    </source>
</reference>
<name>A0A0D0DZL3_9AGAM</name>
<dbReference type="InParanoid" id="A0A0D0DZL3"/>
<dbReference type="AlphaFoldDB" id="A0A0D0DZL3"/>
<sequence length="73" mass="8216">MKAAMRINCQWKCHHRCEKPECRCNALQCHVKPCHASRWPSMPLYLGGGGFQTTESACYRHLPSVVQLLATGS</sequence>